<keyword evidence="1" id="KW-0812">Transmembrane</keyword>
<evidence type="ECO:0000313" key="3">
    <source>
        <dbReference type="Proteomes" id="UP000229570"/>
    </source>
</evidence>
<feature type="transmembrane region" description="Helical" evidence="1">
    <location>
        <begin position="43"/>
        <end position="61"/>
    </location>
</feature>
<dbReference type="AlphaFoldDB" id="A0A2H0KQQ1"/>
<reference evidence="2 3" key="1">
    <citation type="submission" date="2017-09" db="EMBL/GenBank/DDBJ databases">
        <title>Depth-based differentiation of microbial function through sediment-hosted aquifers and enrichment of novel symbionts in the deep terrestrial subsurface.</title>
        <authorList>
            <person name="Probst A.J."/>
            <person name="Ladd B."/>
            <person name="Jarett J.K."/>
            <person name="Geller-Mcgrath D.E."/>
            <person name="Sieber C.M."/>
            <person name="Emerson J.B."/>
            <person name="Anantharaman K."/>
            <person name="Thomas B.C."/>
            <person name="Malmstrom R."/>
            <person name="Stieglmeier M."/>
            <person name="Klingl A."/>
            <person name="Woyke T."/>
            <person name="Ryan C.M."/>
            <person name="Banfield J.F."/>
        </authorList>
    </citation>
    <scope>NUCLEOTIDE SEQUENCE [LARGE SCALE GENOMIC DNA]</scope>
    <source>
        <strain evidence="2">CG11_big_fil_rev_8_21_14_0_20_35_14</strain>
    </source>
</reference>
<evidence type="ECO:0000256" key="1">
    <source>
        <dbReference type="SAM" id="Phobius"/>
    </source>
</evidence>
<keyword evidence="1" id="KW-0472">Membrane</keyword>
<organism evidence="2 3">
    <name type="scientific">Candidatus Roizmanbacteria bacterium CG11_big_fil_rev_8_21_14_0_20_35_14</name>
    <dbReference type="NCBI Taxonomy" id="1974855"/>
    <lineage>
        <taxon>Bacteria</taxon>
        <taxon>Candidatus Roizmaniibacteriota</taxon>
    </lineage>
</organism>
<evidence type="ECO:0000313" key="2">
    <source>
        <dbReference type="EMBL" id="PIQ72853.1"/>
    </source>
</evidence>
<proteinExistence type="predicted"/>
<protein>
    <submittedName>
        <fullName evidence="2">Uncharacterized protein</fullName>
    </submittedName>
</protein>
<dbReference type="Proteomes" id="UP000229570">
    <property type="component" value="Unassembled WGS sequence"/>
</dbReference>
<feature type="transmembrane region" description="Helical" evidence="1">
    <location>
        <begin position="12"/>
        <end position="31"/>
    </location>
</feature>
<dbReference type="EMBL" id="PCVL01000009">
    <property type="protein sequence ID" value="PIQ72853.1"/>
    <property type="molecule type" value="Genomic_DNA"/>
</dbReference>
<comment type="caution">
    <text evidence="2">The sequence shown here is derived from an EMBL/GenBank/DDBJ whole genome shotgun (WGS) entry which is preliminary data.</text>
</comment>
<keyword evidence="1" id="KW-1133">Transmembrane helix</keyword>
<feature type="transmembrane region" description="Helical" evidence="1">
    <location>
        <begin position="73"/>
        <end position="95"/>
    </location>
</feature>
<accession>A0A2H0KQQ1</accession>
<gene>
    <name evidence="2" type="ORF">COV86_00825</name>
</gene>
<sequence length="102" mass="11710">MENKPTPYLQLLKISVVFILTWLIGSGLYFLTFKIFAFSSLNTLTSIFFLFLLSLALKINYQSPVFLLDIVLATFYSFFYPFGQAMLIILVLVLAQKILKIV</sequence>
<name>A0A2H0KQQ1_9BACT</name>